<feature type="binding site" evidence="12">
    <location>
        <begin position="110"/>
        <end position="112"/>
    </location>
    <ligand>
        <name>iminosuccinate</name>
        <dbReference type="ChEBI" id="CHEBI:77875"/>
    </ligand>
</feature>
<feature type="binding site" evidence="12">
    <location>
        <position position="213"/>
    </location>
    <ligand>
        <name>iminosuccinate</name>
        <dbReference type="ChEBI" id="CHEBI:77875"/>
    </ligand>
</feature>
<dbReference type="Pfam" id="PF02445">
    <property type="entry name" value="NadA"/>
    <property type="match status" value="1"/>
</dbReference>
<dbReference type="GO" id="GO:0008987">
    <property type="term" value="F:quinolinate synthetase A activity"/>
    <property type="evidence" value="ECO:0007669"/>
    <property type="project" value="UniProtKB-UniRule"/>
</dbReference>
<feature type="binding site" evidence="12">
    <location>
        <begin position="196"/>
        <end position="198"/>
    </location>
    <ligand>
        <name>iminosuccinate</name>
        <dbReference type="ChEBI" id="CHEBI:77875"/>
    </ligand>
</feature>
<dbReference type="Gene3D" id="3.40.50.10800">
    <property type="entry name" value="NadA-like"/>
    <property type="match status" value="3"/>
</dbReference>
<feature type="binding site" evidence="12">
    <location>
        <position position="170"/>
    </location>
    <ligand>
        <name>[4Fe-4S] cluster</name>
        <dbReference type="ChEBI" id="CHEBI:49883"/>
    </ligand>
</feature>
<evidence type="ECO:0000256" key="7">
    <source>
        <dbReference type="ARBA" id="ARBA00022723"/>
    </source>
</evidence>
<evidence type="ECO:0000256" key="8">
    <source>
        <dbReference type="ARBA" id="ARBA00023004"/>
    </source>
</evidence>
<dbReference type="UniPathway" id="UPA00253">
    <property type="reaction ID" value="UER00327"/>
</dbReference>
<feature type="binding site" evidence="12">
    <location>
        <position position="84"/>
    </location>
    <ligand>
        <name>[4Fe-4S] cluster</name>
        <dbReference type="ChEBI" id="CHEBI:49883"/>
    </ligand>
</feature>
<evidence type="ECO:0000256" key="5">
    <source>
        <dbReference type="ARBA" id="ARBA00022642"/>
    </source>
</evidence>
<dbReference type="EC" id="2.5.1.72" evidence="3 12"/>
<dbReference type="FunFam" id="3.40.50.10800:FF:000001">
    <property type="entry name" value="Quinolinate synthase A"/>
    <property type="match status" value="1"/>
</dbReference>
<dbReference type="GO" id="GO:0034628">
    <property type="term" value="P:'de novo' NAD+ biosynthetic process from L-aspartate"/>
    <property type="evidence" value="ECO:0007669"/>
    <property type="project" value="TreeGrafter"/>
</dbReference>
<feature type="binding site" evidence="12">
    <location>
        <position position="22"/>
    </location>
    <ligand>
        <name>iminosuccinate</name>
        <dbReference type="ChEBI" id="CHEBI:77875"/>
    </ligand>
</feature>
<dbReference type="NCBIfam" id="NF006878">
    <property type="entry name" value="PRK09375.1-2"/>
    <property type="match status" value="1"/>
</dbReference>
<dbReference type="NCBIfam" id="TIGR00550">
    <property type="entry name" value="nadA"/>
    <property type="match status" value="1"/>
</dbReference>
<keyword evidence="5 12" id="KW-0662">Pyridine nucleotide biosynthesis</keyword>
<evidence type="ECO:0000256" key="12">
    <source>
        <dbReference type="HAMAP-Rule" id="MF_00568"/>
    </source>
</evidence>
<name>A0A1V6C5L3_UNCT6</name>
<dbReference type="AlphaFoldDB" id="A0A1V6C5L3"/>
<evidence type="ECO:0000256" key="9">
    <source>
        <dbReference type="ARBA" id="ARBA00023014"/>
    </source>
</evidence>
<accession>A0A1V6C5L3</accession>
<keyword evidence="9 12" id="KW-0411">Iron-sulfur</keyword>
<feature type="binding site" evidence="12">
    <location>
        <position position="127"/>
    </location>
    <ligand>
        <name>iminosuccinate</name>
        <dbReference type="ChEBI" id="CHEBI:77875"/>
    </ligand>
</feature>
<protein>
    <recommendedName>
        <fullName evidence="11 12">Quinolinate synthase</fullName>
        <ecNumber evidence="3 12">2.5.1.72</ecNumber>
    </recommendedName>
</protein>
<evidence type="ECO:0000256" key="1">
    <source>
        <dbReference type="ARBA" id="ARBA00003791"/>
    </source>
</evidence>
<dbReference type="InterPro" id="IPR036094">
    <property type="entry name" value="NadA_sf"/>
</dbReference>
<reference evidence="13" key="1">
    <citation type="submission" date="2017-02" db="EMBL/GenBank/DDBJ databases">
        <title>Delving into the versatile metabolic prowess of the omnipresent phylum Bacteroidetes.</title>
        <authorList>
            <person name="Nobu M.K."/>
            <person name="Mei R."/>
            <person name="Narihiro T."/>
            <person name="Kuroda K."/>
            <person name="Liu W.-T."/>
        </authorList>
    </citation>
    <scope>NUCLEOTIDE SEQUENCE</scope>
    <source>
        <strain evidence="13">ADurb.Bin131</strain>
    </source>
</reference>
<dbReference type="SUPFAM" id="SSF142754">
    <property type="entry name" value="NadA-like"/>
    <property type="match status" value="1"/>
</dbReference>
<evidence type="ECO:0000256" key="6">
    <source>
        <dbReference type="ARBA" id="ARBA00022679"/>
    </source>
</evidence>
<dbReference type="GO" id="GO:0005737">
    <property type="term" value="C:cytoplasm"/>
    <property type="evidence" value="ECO:0007669"/>
    <property type="project" value="UniProtKB-SubCell"/>
</dbReference>
<dbReference type="PANTHER" id="PTHR30573">
    <property type="entry name" value="QUINOLINATE SYNTHETASE A"/>
    <property type="match status" value="1"/>
</dbReference>
<comment type="catalytic activity">
    <reaction evidence="10">
        <text>iminosuccinate + dihydroxyacetone phosphate = quinolinate + phosphate + 2 H2O + H(+)</text>
        <dbReference type="Rhea" id="RHEA:25888"/>
        <dbReference type="ChEBI" id="CHEBI:15377"/>
        <dbReference type="ChEBI" id="CHEBI:15378"/>
        <dbReference type="ChEBI" id="CHEBI:29959"/>
        <dbReference type="ChEBI" id="CHEBI:43474"/>
        <dbReference type="ChEBI" id="CHEBI:57642"/>
        <dbReference type="ChEBI" id="CHEBI:77875"/>
        <dbReference type="EC" id="2.5.1.72"/>
    </reaction>
    <physiologicalReaction direction="left-to-right" evidence="10">
        <dbReference type="Rhea" id="RHEA:25889"/>
    </physiologicalReaction>
</comment>
<comment type="caution">
    <text evidence="13">The sequence shown here is derived from an EMBL/GenBank/DDBJ whole genome shotgun (WGS) entry which is preliminary data.</text>
</comment>
<keyword evidence="6 12" id="KW-0808">Transferase</keyword>
<keyword evidence="4 12" id="KW-0004">4Fe-4S</keyword>
<dbReference type="HAMAP" id="MF_00568">
    <property type="entry name" value="NadA_type2"/>
    <property type="match status" value="1"/>
</dbReference>
<evidence type="ECO:0000256" key="4">
    <source>
        <dbReference type="ARBA" id="ARBA00022485"/>
    </source>
</evidence>
<gene>
    <name evidence="12 13" type="primary">nadA</name>
    <name evidence="13" type="ORF">BWX89_01465</name>
</gene>
<comment type="pathway">
    <text evidence="2 12">Cofactor biosynthesis; NAD(+) biosynthesis; quinolinate from iminoaspartate: step 1/1.</text>
</comment>
<keyword evidence="12" id="KW-0963">Cytoplasm</keyword>
<dbReference type="Proteomes" id="UP000485562">
    <property type="component" value="Unassembled WGS sequence"/>
</dbReference>
<comment type="subcellular location">
    <subcellularLocation>
        <location evidence="12">Cytoplasm</location>
    </subcellularLocation>
</comment>
<dbReference type="InterPro" id="IPR023066">
    <property type="entry name" value="Quinolinate_synth_type2"/>
</dbReference>
<feature type="binding site" evidence="12">
    <location>
        <position position="39"/>
    </location>
    <ligand>
        <name>iminosuccinate</name>
        <dbReference type="ChEBI" id="CHEBI:77875"/>
    </ligand>
</feature>
<dbReference type="EMBL" id="MWDQ01000140">
    <property type="protein sequence ID" value="OQB72134.1"/>
    <property type="molecule type" value="Genomic_DNA"/>
</dbReference>
<evidence type="ECO:0000256" key="3">
    <source>
        <dbReference type="ARBA" id="ARBA00012669"/>
    </source>
</evidence>
<sequence length="301" mass="33929">MNNLIKEIIEIKKRKNITILAHNYQMPVIQDVADFTGDSLELARKAAEVDSKIIAFCGVRFMAETAKILNPDRLVLLPAFDAGCPLADMAKVEDIIEMKKKNPDAYVVSYVNTSAEVKSVSDVCCTSSNAAIVINNIPSERVIFLPDKNLGYFVQKTCPGKKLILWDGYCFIHRMFTIDDIKRSRQKYPDAEILVHPECNPEIQDNADFVLSTSGMLKRPGISKAKTFIIGTEEGLIYRMKKENPDKEFFSLGTNKICLDMKKTTPELLISCMKNESNEIILQEDIMKKARASVEAMIKFT</sequence>
<comment type="cofactor">
    <cofactor evidence="12">
        <name>[4Fe-4S] cluster</name>
        <dbReference type="ChEBI" id="CHEBI:49883"/>
    </cofactor>
    <text evidence="12">Binds 1 [4Fe-4S] cluster per subunit.</text>
</comment>
<dbReference type="InterPro" id="IPR003473">
    <property type="entry name" value="NadA"/>
</dbReference>
<keyword evidence="8 12" id="KW-0408">Iron</keyword>
<evidence type="ECO:0000313" key="13">
    <source>
        <dbReference type="EMBL" id="OQB72134.1"/>
    </source>
</evidence>
<comment type="function">
    <text evidence="1 12">Catalyzes the condensation of iminoaspartate with dihydroxyacetone phosphate to form quinolinate.</text>
</comment>
<dbReference type="GO" id="GO:0051539">
    <property type="term" value="F:4 iron, 4 sulfur cluster binding"/>
    <property type="evidence" value="ECO:0007669"/>
    <property type="project" value="UniProtKB-KW"/>
</dbReference>
<evidence type="ECO:0000256" key="11">
    <source>
        <dbReference type="ARBA" id="ARBA00073059"/>
    </source>
</evidence>
<feature type="binding site" evidence="12">
    <location>
        <position position="258"/>
    </location>
    <ligand>
        <name>[4Fe-4S] cluster</name>
        <dbReference type="ChEBI" id="CHEBI:49883"/>
    </ligand>
</feature>
<proteinExistence type="inferred from homology"/>
<organism evidence="13">
    <name type="scientific">candidate division TA06 bacterium ADurb.Bin131</name>
    <dbReference type="NCBI Taxonomy" id="1852827"/>
    <lineage>
        <taxon>Bacteria</taxon>
        <taxon>Bacteria division TA06</taxon>
    </lineage>
</organism>
<evidence type="ECO:0000256" key="10">
    <source>
        <dbReference type="ARBA" id="ARBA00050125"/>
    </source>
</evidence>
<dbReference type="GO" id="GO:0046872">
    <property type="term" value="F:metal ion binding"/>
    <property type="evidence" value="ECO:0007669"/>
    <property type="project" value="UniProtKB-KW"/>
</dbReference>
<dbReference type="PANTHER" id="PTHR30573:SF0">
    <property type="entry name" value="QUINOLINATE SYNTHASE, CHLOROPLASTIC"/>
    <property type="match status" value="1"/>
</dbReference>
<evidence type="ECO:0000256" key="2">
    <source>
        <dbReference type="ARBA" id="ARBA00005065"/>
    </source>
</evidence>
<comment type="similarity">
    <text evidence="12">Belongs to the quinolinate synthase family. Type 2 subfamily.</text>
</comment>
<keyword evidence="7 12" id="KW-0479">Metal-binding</keyword>